<evidence type="ECO:0000256" key="1">
    <source>
        <dbReference type="ARBA" id="ARBA00004911"/>
    </source>
</evidence>
<reference evidence="6" key="1">
    <citation type="journal article" date="2023" name="Nat. Commun.">
        <title>Diploid and tetraploid genomes of Acorus and the evolution of monocots.</title>
        <authorList>
            <person name="Ma L."/>
            <person name="Liu K.W."/>
            <person name="Li Z."/>
            <person name="Hsiao Y.Y."/>
            <person name="Qi Y."/>
            <person name="Fu T."/>
            <person name="Tang G.D."/>
            <person name="Zhang D."/>
            <person name="Sun W.H."/>
            <person name="Liu D.K."/>
            <person name="Li Y."/>
            <person name="Chen G.Z."/>
            <person name="Liu X.D."/>
            <person name="Liao X.Y."/>
            <person name="Jiang Y.T."/>
            <person name="Yu X."/>
            <person name="Hao Y."/>
            <person name="Huang J."/>
            <person name="Zhao X.W."/>
            <person name="Ke S."/>
            <person name="Chen Y.Y."/>
            <person name="Wu W.L."/>
            <person name="Hsu J.L."/>
            <person name="Lin Y.F."/>
            <person name="Huang M.D."/>
            <person name="Li C.Y."/>
            <person name="Huang L."/>
            <person name="Wang Z.W."/>
            <person name="Zhao X."/>
            <person name="Zhong W.Y."/>
            <person name="Peng D.H."/>
            <person name="Ahmad S."/>
            <person name="Lan S."/>
            <person name="Zhang J.S."/>
            <person name="Tsai W.C."/>
            <person name="Van de Peer Y."/>
            <person name="Liu Z.J."/>
        </authorList>
    </citation>
    <scope>NUCLEOTIDE SEQUENCE</scope>
    <source>
        <strain evidence="6">CP</strain>
    </source>
</reference>
<dbReference type="SUPFAM" id="SSF56276">
    <property type="entry name" value="S-adenosylmethionine decarboxylase"/>
    <property type="match status" value="1"/>
</dbReference>
<comment type="similarity">
    <text evidence="2">Belongs to the eukaryotic AdoMetDC family.</text>
</comment>
<comment type="catalytic activity">
    <reaction evidence="5">
        <text>S-adenosyl-L-methionine + H(+) = S-adenosyl 3-(methylsulfanyl)propylamine + CO2</text>
        <dbReference type="Rhea" id="RHEA:15981"/>
        <dbReference type="ChEBI" id="CHEBI:15378"/>
        <dbReference type="ChEBI" id="CHEBI:16526"/>
        <dbReference type="ChEBI" id="CHEBI:57443"/>
        <dbReference type="ChEBI" id="CHEBI:59789"/>
        <dbReference type="EC" id="4.1.1.50"/>
    </reaction>
</comment>
<dbReference type="NCBIfam" id="TIGR00535">
    <property type="entry name" value="SAM_DCase"/>
    <property type="match status" value="1"/>
</dbReference>
<accession>A0AAV9D5H6</accession>
<dbReference type="FunFam" id="3.60.90.10:FF:000002">
    <property type="entry name" value="S-adenosylmethionine decarboxylase proenzyme"/>
    <property type="match status" value="1"/>
</dbReference>
<dbReference type="Gene3D" id="3.60.90.10">
    <property type="entry name" value="S-adenosylmethionine decarboxylase"/>
    <property type="match status" value="1"/>
</dbReference>
<comment type="caution">
    <text evidence="6">The sequence shown here is derived from an EMBL/GenBank/DDBJ whole genome shotgun (WGS) entry which is preliminary data.</text>
</comment>
<organism evidence="6 7">
    <name type="scientific">Acorus calamus</name>
    <name type="common">Sweet flag</name>
    <dbReference type="NCBI Taxonomy" id="4465"/>
    <lineage>
        <taxon>Eukaryota</taxon>
        <taxon>Viridiplantae</taxon>
        <taxon>Streptophyta</taxon>
        <taxon>Embryophyta</taxon>
        <taxon>Tracheophyta</taxon>
        <taxon>Spermatophyta</taxon>
        <taxon>Magnoliopsida</taxon>
        <taxon>Liliopsida</taxon>
        <taxon>Acoraceae</taxon>
        <taxon>Acorus</taxon>
    </lineage>
</organism>
<keyword evidence="7" id="KW-1185">Reference proteome</keyword>
<dbReference type="InterPro" id="IPR001985">
    <property type="entry name" value="S-AdoMet_decarboxylase_euk"/>
</dbReference>
<evidence type="ECO:0000256" key="5">
    <source>
        <dbReference type="ARBA" id="ARBA00048112"/>
    </source>
</evidence>
<proteinExistence type="inferred from homology"/>
<dbReference type="InterPro" id="IPR016067">
    <property type="entry name" value="S-AdoMet_deCO2ase_core"/>
</dbReference>
<dbReference type="InterPro" id="IPR048283">
    <property type="entry name" value="AdoMetDC-like"/>
</dbReference>
<keyword evidence="4" id="KW-0620">Polyamine biosynthesis</keyword>
<evidence type="ECO:0000313" key="7">
    <source>
        <dbReference type="Proteomes" id="UP001180020"/>
    </source>
</evidence>
<evidence type="ECO:0000256" key="3">
    <source>
        <dbReference type="ARBA" id="ARBA00023066"/>
    </source>
</evidence>
<dbReference type="Proteomes" id="UP001180020">
    <property type="component" value="Unassembled WGS sequence"/>
</dbReference>
<reference evidence="6" key="2">
    <citation type="submission" date="2023-06" db="EMBL/GenBank/DDBJ databases">
        <authorList>
            <person name="Ma L."/>
            <person name="Liu K.-W."/>
            <person name="Li Z."/>
            <person name="Hsiao Y.-Y."/>
            <person name="Qi Y."/>
            <person name="Fu T."/>
            <person name="Tang G."/>
            <person name="Zhang D."/>
            <person name="Sun W.-H."/>
            <person name="Liu D.-K."/>
            <person name="Li Y."/>
            <person name="Chen G.-Z."/>
            <person name="Liu X.-D."/>
            <person name="Liao X.-Y."/>
            <person name="Jiang Y.-T."/>
            <person name="Yu X."/>
            <person name="Hao Y."/>
            <person name="Huang J."/>
            <person name="Zhao X.-W."/>
            <person name="Ke S."/>
            <person name="Chen Y.-Y."/>
            <person name="Wu W.-L."/>
            <person name="Hsu J.-L."/>
            <person name="Lin Y.-F."/>
            <person name="Huang M.-D."/>
            <person name="Li C.-Y."/>
            <person name="Huang L."/>
            <person name="Wang Z.-W."/>
            <person name="Zhao X."/>
            <person name="Zhong W.-Y."/>
            <person name="Peng D.-H."/>
            <person name="Ahmad S."/>
            <person name="Lan S."/>
            <person name="Zhang J.-S."/>
            <person name="Tsai W.-C."/>
            <person name="Van De Peer Y."/>
            <person name="Liu Z.-J."/>
        </authorList>
    </citation>
    <scope>NUCLEOTIDE SEQUENCE</scope>
    <source>
        <strain evidence="6">CP</strain>
        <tissue evidence="6">Leaves</tissue>
    </source>
</reference>
<keyword evidence="3" id="KW-0745">Spermidine biosynthesis</keyword>
<gene>
    <name evidence="6" type="primary">SAMDC</name>
    <name evidence="6" type="ORF">QJS10_CPB15g00947</name>
</gene>
<dbReference type="AlphaFoldDB" id="A0AAV9D5H6"/>
<comment type="pathway">
    <text evidence="1">Amine and polyamine biosynthesis; S-adenosylmethioninamine biosynthesis; S-adenosylmethioninamine from S-adenosyl-L-methionine: step 1/1.</text>
</comment>
<dbReference type="GO" id="GO:0004014">
    <property type="term" value="F:adenosylmethionine decarboxylase activity"/>
    <property type="evidence" value="ECO:0007669"/>
    <property type="project" value="UniProtKB-EC"/>
</dbReference>
<sequence>MGTKLAKSLSLAVKSVKYTRGSFNFPGVQPSPHRSFSEEVSTLDSYFGELGSGSKAYVMGSPTESKKWHVYSACAERANRPLYTLEMCMTGLDKERAEVFYKSRAGSAAEMTKISGIREILPGSAICDFEFDPCGYSMNSIEGDAISTIHVTPEDGFSYASFEAMGYSDKEVDLGHLVERVLKCFRPAEFSVAIHSDGCVEESGWGGPLALKGYVCRERICQDLGRGGSVVYQSLRVGGGGSECGSPRSILKCCWEEREDESVE</sequence>
<name>A0AAV9D5H6_ACOCL</name>
<dbReference type="PANTHER" id="PTHR11570:SF33">
    <property type="entry name" value="ADENOSYLMETHIONINE DECARBOXYLASE"/>
    <property type="match status" value="1"/>
</dbReference>
<dbReference type="EMBL" id="JAUJYO010000015">
    <property type="protein sequence ID" value="KAK1296442.1"/>
    <property type="molecule type" value="Genomic_DNA"/>
</dbReference>
<dbReference type="GO" id="GO:0006597">
    <property type="term" value="P:spermine biosynthetic process"/>
    <property type="evidence" value="ECO:0007669"/>
    <property type="project" value="InterPro"/>
</dbReference>
<evidence type="ECO:0000313" key="6">
    <source>
        <dbReference type="EMBL" id="KAK1296442.1"/>
    </source>
</evidence>
<dbReference type="PANTHER" id="PTHR11570">
    <property type="entry name" value="S-ADENOSYLMETHIONINE DECARBOXYLASE"/>
    <property type="match status" value="1"/>
</dbReference>
<dbReference type="Pfam" id="PF01536">
    <property type="entry name" value="SAM_decarbox"/>
    <property type="match status" value="1"/>
</dbReference>
<dbReference type="GO" id="GO:0005829">
    <property type="term" value="C:cytosol"/>
    <property type="evidence" value="ECO:0007669"/>
    <property type="project" value="TreeGrafter"/>
</dbReference>
<evidence type="ECO:0000256" key="4">
    <source>
        <dbReference type="ARBA" id="ARBA00023115"/>
    </source>
</evidence>
<dbReference type="GO" id="GO:0008295">
    <property type="term" value="P:spermidine biosynthetic process"/>
    <property type="evidence" value="ECO:0007669"/>
    <property type="project" value="UniProtKB-KW"/>
</dbReference>
<evidence type="ECO:0000256" key="2">
    <source>
        <dbReference type="ARBA" id="ARBA00008466"/>
    </source>
</evidence>
<protein>
    <submittedName>
        <fullName evidence="6">S-adenosylmethionine decarboxylase proenzyme</fullName>
    </submittedName>
</protein>